<dbReference type="Proteomes" id="UP000262379">
    <property type="component" value="Unassembled WGS sequence"/>
</dbReference>
<feature type="domain" description="Acetophenone carboxylase-like C-terminal" evidence="1">
    <location>
        <begin position="8"/>
        <end position="68"/>
    </location>
</feature>
<evidence type="ECO:0000313" key="2">
    <source>
        <dbReference type="EMBL" id="RFC68677.1"/>
    </source>
</evidence>
<sequence>MEINSLARSEQSARLPARAVRFLGTGWLDAEVWRLEAIPEAQSIHGPAIIESDFTSIVVDPGAVARRDASGNLIISI</sequence>
<proteinExistence type="predicted"/>
<dbReference type="AlphaFoldDB" id="A0A371XHH6"/>
<reference evidence="3" key="1">
    <citation type="submission" date="2018-08" db="EMBL/GenBank/DDBJ databases">
        <authorList>
            <person name="Im W.T."/>
        </authorList>
    </citation>
    <scope>NUCLEOTIDE SEQUENCE [LARGE SCALE GENOMIC DNA]</scope>
    <source>
        <strain evidence="3">LA-28</strain>
    </source>
</reference>
<dbReference type="EMBL" id="QURN01000004">
    <property type="protein sequence ID" value="RFC68677.1"/>
    <property type="molecule type" value="Genomic_DNA"/>
</dbReference>
<dbReference type="InterPro" id="IPR049517">
    <property type="entry name" value="ACX-like_C"/>
</dbReference>
<comment type="caution">
    <text evidence="2">The sequence shown here is derived from an EMBL/GenBank/DDBJ whole genome shotgun (WGS) entry which is preliminary data.</text>
</comment>
<organism evidence="2 3">
    <name type="scientific">Mesorhizobium denitrificans</name>
    <dbReference type="NCBI Taxonomy" id="2294114"/>
    <lineage>
        <taxon>Bacteria</taxon>
        <taxon>Pseudomonadati</taxon>
        <taxon>Pseudomonadota</taxon>
        <taxon>Alphaproteobacteria</taxon>
        <taxon>Hyphomicrobiales</taxon>
        <taxon>Phyllobacteriaceae</taxon>
        <taxon>Mesorhizobium</taxon>
    </lineage>
</organism>
<dbReference type="Pfam" id="PF19278">
    <property type="entry name" value="Hydant_A_C"/>
    <property type="match status" value="1"/>
</dbReference>
<accession>A0A371XHH6</accession>
<keyword evidence="3" id="KW-1185">Reference proteome</keyword>
<name>A0A371XHH6_9HYPH</name>
<gene>
    <name evidence="2" type="ORF">DY251_06875</name>
</gene>
<evidence type="ECO:0000259" key="1">
    <source>
        <dbReference type="Pfam" id="PF19278"/>
    </source>
</evidence>
<evidence type="ECO:0000313" key="3">
    <source>
        <dbReference type="Proteomes" id="UP000262379"/>
    </source>
</evidence>
<protein>
    <recommendedName>
        <fullName evidence="1">Acetophenone carboxylase-like C-terminal domain-containing protein</fullName>
    </recommendedName>
</protein>